<dbReference type="AlphaFoldDB" id="A0A840PIP2"/>
<dbReference type="GO" id="GO:0002953">
    <property type="term" value="F:5'-deoxynucleotidase activity"/>
    <property type="evidence" value="ECO:0007669"/>
    <property type="project" value="InterPro"/>
</dbReference>
<dbReference type="PANTHER" id="PTHR11845:SF13">
    <property type="entry name" value="5'-DEOXYNUCLEOTIDASE HDDC2"/>
    <property type="match status" value="1"/>
</dbReference>
<evidence type="ECO:0000256" key="2">
    <source>
        <dbReference type="ARBA" id="ARBA00022801"/>
    </source>
</evidence>
<dbReference type="InterPro" id="IPR006674">
    <property type="entry name" value="HD_domain"/>
</dbReference>
<keyword evidence="2 4" id="KW-0378">Hydrolase</keyword>
<organism evidence="4 5">
    <name type="scientific">Thermocatellispora tengchongensis</name>
    <dbReference type="NCBI Taxonomy" id="1073253"/>
    <lineage>
        <taxon>Bacteria</taxon>
        <taxon>Bacillati</taxon>
        <taxon>Actinomycetota</taxon>
        <taxon>Actinomycetes</taxon>
        <taxon>Streptosporangiales</taxon>
        <taxon>Streptosporangiaceae</taxon>
        <taxon>Thermocatellispora</taxon>
    </lineage>
</organism>
<dbReference type="GO" id="GO:0046872">
    <property type="term" value="F:metal ion binding"/>
    <property type="evidence" value="ECO:0007669"/>
    <property type="project" value="UniProtKB-KW"/>
</dbReference>
<keyword evidence="1" id="KW-0479">Metal-binding</keyword>
<evidence type="ECO:0000259" key="3">
    <source>
        <dbReference type="Pfam" id="PF13023"/>
    </source>
</evidence>
<sequence length="201" mass="22621">MNIAPGGDRLHAQIEFALEIDKLKRVIRRNTLMDGSRRENDAEHSWYIGMLAMVLGEHAPPGTDLDRVVAMLLVHDLVEIDAGDTFVYDRAAVAAQGELERKAADRIFGLLPEEQAKRLRELWEEFEERRTPEARFARALDRFAPMLANHRTEGGTWSLYKVTAEQVLENVKIIEEGSPALGAYAAEMVELSVSRGHLARS</sequence>
<evidence type="ECO:0000256" key="1">
    <source>
        <dbReference type="ARBA" id="ARBA00022723"/>
    </source>
</evidence>
<dbReference type="GO" id="GO:0005737">
    <property type="term" value="C:cytoplasm"/>
    <property type="evidence" value="ECO:0007669"/>
    <property type="project" value="TreeGrafter"/>
</dbReference>
<dbReference type="Proteomes" id="UP000578449">
    <property type="component" value="Unassembled WGS sequence"/>
</dbReference>
<gene>
    <name evidence="4" type="ORF">HNP84_007433</name>
</gene>
<reference evidence="4 5" key="1">
    <citation type="submission" date="2020-08" db="EMBL/GenBank/DDBJ databases">
        <title>Genomic Encyclopedia of Type Strains, Phase IV (KMG-IV): sequencing the most valuable type-strain genomes for metagenomic binning, comparative biology and taxonomic classification.</title>
        <authorList>
            <person name="Goeker M."/>
        </authorList>
    </citation>
    <scope>NUCLEOTIDE SEQUENCE [LARGE SCALE GENOMIC DNA]</scope>
    <source>
        <strain evidence="4 5">DSM 45615</strain>
    </source>
</reference>
<feature type="domain" description="HD" evidence="3">
    <location>
        <begin position="20"/>
        <end position="180"/>
    </location>
</feature>
<comment type="caution">
    <text evidence="4">The sequence shown here is derived from an EMBL/GenBank/DDBJ whole genome shotgun (WGS) entry which is preliminary data.</text>
</comment>
<dbReference type="Gene3D" id="1.10.3210.10">
    <property type="entry name" value="Hypothetical protein af1432"/>
    <property type="match status" value="1"/>
</dbReference>
<protein>
    <submittedName>
        <fullName evidence="4">Putative hydrolase of HD superfamily</fullName>
    </submittedName>
</protein>
<dbReference type="PANTHER" id="PTHR11845">
    <property type="entry name" value="5'-DEOXYNUCLEOTIDASE HDDC2"/>
    <property type="match status" value="1"/>
</dbReference>
<proteinExistence type="predicted"/>
<dbReference type="InterPro" id="IPR039356">
    <property type="entry name" value="YfbR/HDDC2"/>
</dbReference>
<dbReference type="RefSeq" id="WP_312926548.1">
    <property type="nucleotide sequence ID" value="NZ_BAABIX010000035.1"/>
</dbReference>
<name>A0A840PIP2_9ACTN</name>
<evidence type="ECO:0000313" key="5">
    <source>
        <dbReference type="Proteomes" id="UP000578449"/>
    </source>
</evidence>
<dbReference type="SUPFAM" id="SSF109604">
    <property type="entry name" value="HD-domain/PDEase-like"/>
    <property type="match status" value="1"/>
</dbReference>
<dbReference type="Pfam" id="PF13023">
    <property type="entry name" value="HD_3"/>
    <property type="match status" value="1"/>
</dbReference>
<dbReference type="EMBL" id="JACHGN010000019">
    <property type="protein sequence ID" value="MBB5137681.1"/>
    <property type="molecule type" value="Genomic_DNA"/>
</dbReference>
<accession>A0A840PIP2</accession>
<evidence type="ECO:0000313" key="4">
    <source>
        <dbReference type="EMBL" id="MBB5137681.1"/>
    </source>
</evidence>
<keyword evidence="5" id="KW-1185">Reference proteome</keyword>